<evidence type="ECO:0000256" key="1">
    <source>
        <dbReference type="ARBA" id="ARBA00023015"/>
    </source>
</evidence>
<dbReference type="PROSITE" id="PS50987">
    <property type="entry name" value="HTH_ARSR_2"/>
    <property type="match status" value="1"/>
</dbReference>
<evidence type="ECO:0000259" key="4">
    <source>
        <dbReference type="PROSITE" id="PS50987"/>
    </source>
</evidence>
<reference evidence="5 6" key="1">
    <citation type="journal article" date="2019" name="Int. J. Syst. Evol. Microbiol.">
        <title>The Global Catalogue of Microorganisms (GCM) 10K type strain sequencing project: providing services to taxonomists for standard genome sequencing and annotation.</title>
        <authorList>
            <consortium name="The Broad Institute Genomics Platform"/>
            <consortium name="The Broad Institute Genome Sequencing Center for Infectious Disease"/>
            <person name="Wu L."/>
            <person name="Ma J."/>
        </authorList>
    </citation>
    <scope>NUCLEOTIDE SEQUENCE [LARGE SCALE GENOMIC DNA]</scope>
    <source>
        <strain evidence="5 6">JCM 13316</strain>
    </source>
</reference>
<name>A0ABN2PI13_9MICC</name>
<dbReference type="Gene3D" id="1.10.10.10">
    <property type="entry name" value="Winged helix-like DNA-binding domain superfamily/Winged helix DNA-binding domain"/>
    <property type="match status" value="1"/>
</dbReference>
<evidence type="ECO:0000256" key="2">
    <source>
        <dbReference type="ARBA" id="ARBA00023125"/>
    </source>
</evidence>
<accession>A0ABN2PI13</accession>
<feature type="domain" description="HTH arsR-type" evidence="4">
    <location>
        <begin position="17"/>
        <end position="112"/>
    </location>
</feature>
<dbReference type="Proteomes" id="UP001500784">
    <property type="component" value="Unassembled WGS sequence"/>
</dbReference>
<dbReference type="InterPro" id="IPR011991">
    <property type="entry name" value="ArsR-like_HTH"/>
</dbReference>
<keyword evidence="2" id="KW-0238">DNA-binding</keyword>
<dbReference type="RefSeq" id="WP_152228579.1">
    <property type="nucleotide sequence ID" value="NZ_BAAALV010000007.1"/>
</dbReference>
<evidence type="ECO:0000256" key="3">
    <source>
        <dbReference type="ARBA" id="ARBA00023163"/>
    </source>
</evidence>
<dbReference type="CDD" id="cd00090">
    <property type="entry name" value="HTH_ARSR"/>
    <property type="match status" value="1"/>
</dbReference>
<dbReference type="SMART" id="SM00418">
    <property type="entry name" value="HTH_ARSR"/>
    <property type="match status" value="1"/>
</dbReference>
<dbReference type="PRINTS" id="PR00778">
    <property type="entry name" value="HTHARSR"/>
</dbReference>
<dbReference type="SUPFAM" id="SSF46785">
    <property type="entry name" value="Winged helix' DNA-binding domain"/>
    <property type="match status" value="1"/>
</dbReference>
<dbReference type="InterPro" id="IPR036390">
    <property type="entry name" value="WH_DNA-bd_sf"/>
</dbReference>
<keyword evidence="3" id="KW-0804">Transcription</keyword>
<evidence type="ECO:0000313" key="5">
    <source>
        <dbReference type="EMBL" id="GAA1922413.1"/>
    </source>
</evidence>
<gene>
    <name evidence="5" type="ORF">GCM10009688_29310</name>
</gene>
<dbReference type="NCBIfam" id="NF033788">
    <property type="entry name" value="HTH_metalloreg"/>
    <property type="match status" value="1"/>
</dbReference>
<dbReference type="PANTHER" id="PTHR33154:SF18">
    <property type="entry name" value="ARSENICAL RESISTANCE OPERON REPRESSOR"/>
    <property type="match status" value="1"/>
</dbReference>
<dbReference type="InterPro" id="IPR051081">
    <property type="entry name" value="HTH_MetalResp_TranReg"/>
</dbReference>
<dbReference type="InterPro" id="IPR001845">
    <property type="entry name" value="HTH_ArsR_DNA-bd_dom"/>
</dbReference>
<dbReference type="InterPro" id="IPR036388">
    <property type="entry name" value="WH-like_DNA-bd_sf"/>
</dbReference>
<sequence>MGSATGKAPEDSAARALGAVDVAAWCTRFELISDPTRLQLLLCLHFSPGITVTRLAAASGVSQTVVSQSLRRLRDREWVQAAKVGREHRYRIVDDSLHQLLHVIGAPHSDHSDQHSRTHGVPGPA</sequence>
<evidence type="ECO:0000313" key="6">
    <source>
        <dbReference type="Proteomes" id="UP001500784"/>
    </source>
</evidence>
<dbReference type="Pfam" id="PF12802">
    <property type="entry name" value="MarR_2"/>
    <property type="match status" value="1"/>
</dbReference>
<protein>
    <recommendedName>
        <fullName evidence="4">HTH arsR-type domain-containing protein</fullName>
    </recommendedName>
</protein>
<organism evidence="5 6">
    <name type="scientific">Arthrobacter gandavensis</name>
    <dbReference type="NCBI Taxonomy" id="169960"/>
    <lineage>
        <taxon>Bacteria</taxon>
        <taxon>Bacillati</taxon>
        <taxon>Actinomycetota</taxon>
        <taxon>Actinomycetes</taxon>
        <taxon>Micrococcales</taxon>
        <taxon>Micrococcaceae</taxon>
        <taxon>Arthrobacter</taxon>
    </lineage>
</organism>
<proteinExistence type="predicted"/>
<dbReference type="PANTHER" id="PTHR33154">
    <property type="entry name" value="TRANSCRIPTIONAL REGULATOR, ARSR FAMILY"/>
    <property type="match status" value="1"/>
</dbReference>
<dbReference type="InterPro" id="IPR000835">
    <property type="entry name" value="HTH_MarR-typ"/>
</dbReference>
<dbReference type="EMBL" id="BAAALV010000007">
    <property type="protein sequence ID" value="GAA1922413.1"/>
    <property type="molecule type" value="Genomic_DNA"/>
</dbReference>
<comment type="caution">
    <text evidence="5">The sequence shown here is derived from an EMBL/GenBank/DDBJ whole genome shotgun (WGS) entry which is preliminary data.</text>
</comment>
<keyword evidence="6" id="KW-1185">Reference proteome</keyword>
<keyword evidence="1" id="KW-0805">Transcription regulation</keyword>